<dbReference type="Proteomes" id="UP000069940">
    <property type="component" value="Unassembled WGS sequence"/>
</dbReference>
<feature type="repeat" description="ANK" evidence="3">
    <location>
        <begin position="1530"/>
        <end position="1562"/>
    </location>
</feature>
<evidence type="ECO:0000256" key="2">
    <source>
        <dbReference type="ARBA" id="ARBA00023043"/>
    </source>
</evidence>
<reference evidence="5" key="2">
    <citation type="submission" date="2025-05" db="UniProtKB">
        <authorList>
            <consortium name="EnsemblMetazoa"/>
        </authorList>
    </citation>
    <scope>IDENTIFICATION</scope>
    <source>
        <strain evidence="5">Foshan</strain>
    </source>
</reference>
<dbReference type="InterPro" id="IPR002110">
    <property type="entry name" value="Ankyrin_rpt"/>
</dbReference>
<evidence type="ECO:0000313" key="5">
    <source>
        <dbReference type="EnsemblMetazoa" id="AALFPA23_015415.P22412"/>
    </source>
</evidence>
<dbReference type="Gene3D" id="1.25.40.20">
    <property type="entry name" value="Ankyrin repeat-containing domain"/>
    <property type="match status" value="13"/>
</dbReference>
<dbReference type="SUPFAM" id="SSF52540">
    <property type="entry name" value="P-loop containing nucleoside triphosphate hydrolases"/>
    <property type="match status" value="1"/>
</dbReference>
<dbReference type="GeneID" id="115267657"/>
<feature type="repeat" description="ANK" evidence="3">
    <location>
        <begin position="1695"/>
        <end position="1727"/>
    </location>
</feature>
<protein>
    <recommendedName>
        <fullName evidence="4">NACHT domain-containing protein</fullName>
    </recommendedName>
</protein>
<dbReference type="Pfam" id="PF12796">
    <property type="entry name" value="Ank_2"/>
    <property type="match status" value="9"/>
</dbReference>
<dbReference type="SMART" id="SM00248">
    <property type="entry name" value="ANK"/>
    <property type="match status" value="31"/>
</dbReference>
<keyword evidence="6" id="KW-1185">Reference proteome</keyword>
<dbReference type="PROSITE" id="PS50088">
    <property type="entry name" value="ANK_REPEAT"/>
    <property type="match status" value="28"/>
</dbReference>
<feature type="repeat" description="ANK" evidence="3">
    <location>
        <begin position="1990"/>
        <end position="2022"/>
    </location>
</feature>
<dbReference type="InterPro" id="IPR027417">
    <property type="entry name" value="P-loop_NTPase"/>
</dbReference>
<feature type="repeat" description="ANK" evidence="3">
    <location>
        <begin position="1299"/>
        <end position="1331"/>
    </location>
</feature>
<name>A0ABM1Z629_AEDAL</name>
<dbReference type="InterPro" id="IPR036770">
    <property type="entry name" value="Ankyrin_rpt-contain_sf"/>
</dbReference>
<feature type="repeat" description="ANK" evidence="3">
    <location>
        <begin position="1596"/>
        <end position="1628"/>
    </location>
</feature>
<dbReference type="PROSITE" id="PS50297">
    <property type="entry name" value="ANK_REP_REGION"/>
    <property type="match status" value="28"/>
</dbReference>
<dbReference type="EnsemblMetazoa" id="AALFPA23_015415.R22412">
    <property type="protein sequence ID" value="AALFPA23_015415.P22412"/>
    <property type="gene ID" value="AALFPA23_015415"/>
</dbReference>
<feature type="repeat" description="ANK" evidence="3">
    <location>
        <begin position="1233"/>
        <end position="1265"/>
    </location>
</feature>
<feature type="repeat" description="ANK" evidence="3">
    <location>
        <begin position="1957"/>
        <end position="1989"/>
    </location>
</feature>
<feature type="repeat" description="ANK" evidence="3">
    <location>
        <begin position="1759"/>
        <end position="1791"/>
    </location>
</feature>
<feature type="repeat" description="ANK" evidence="3">
    <location>
        <begin position="1332"/>
        <end position="1364"/>
    </location>
</feature>
<feature type="repeat" description="ANK" evidence="3">
    <location>
        <begin position="1398"/>
        <end position="1430"/>
    </location>
</feature>
<feature type="repeat" description="ANK" evidence="3">
    <location>
        <begin position="1266"/>
        <end position="1298"/>
    </location>
</feature>
<dbReference type="InterPro" id="IPR007111">
    <property type="entry name" value="NACHT_NTPase"/>
</dbReference>
<feature type="repeat" description="ANK" evidence="3">
    <location>
        <begin position="1365"/>
        <end position="1397"/>
    </location>
</feature>
<feature type="repeat" description="ANK" evidence="3">
    <location>
        <begin position="1200"/>
        <end position="1232"/>
    </location>
</feature>
<feature type="repeat" description="ANK" evidence="3">
    <location>
        <begin position="1464"/>
        <end position="1496"/>
    </location>
</feature>
<sequence>MAYPKLIDPEITPLVVYESSIKSGTHGDVYQKQLAQLLLLRLAREGKDFNLAYELTLADKFDDVVLYDKVAKQWTFLQSKHADGKDSRIDLNGLLPKANREKGDFSLYKYFTSYMIIRNRFKGKTNFVLFTNKKLDEKLKTAEDYVTIKNRYVDEYLRFTSDGATQKLLIPSETTIQSIVEYTNKDLYSLNDAIKQLFTKGIIADQLIKYKAYLKDVLKESGNNQIRFTETFDESLIFISELYKELQSELQHFKPIGKPLELDIKGIEYGAKNFLSVDLKHLADAIGNLFRNGVVSDYLKKYEDLLGLILTTTAHGQLTFKETFNNDVVPKAELYRMLKAELSDMDKVVTLKQKFFDGRDLRTKHHSVLFYAEASDVRQFFELLALSVDQPDELEPFIIDELNLWMRMWVQPDVLGKLTEYHYKDAVKDLDDHFEATLKSEQGNSKPYLNQQYVSQYCSKLRLRIAESYPELNDTNLLYITRMIKFENEVIDEPQFLKAPQCDGCTTAVLSPNSEESCSFDDNTPENEHGMDDRVSLSNKTCEEMTDGEFAANLRLKFSQYQCLVLTADPGVGKTKLLQYLAFELQKLKSGTVYLFYLNRLQYSTEAFVNEASLNIFKTVLSDKNIRLIQNALGNKSDEPIIILFDGYDEIHKKNIEKINRLLVLLFTSKQIQIIISVRNYEKNPLQEFFEEFKINVGYFFLEAFSKENIIEYLTQSWKEKQESGEDFKFYTYSKFLVDKFYSLCRVPLMVEMMSKIYKQRFEQFKETSMIDEQDEISYLEKEFYEVEHIYEMFIENCLLVKIEDACHGIGKVDTNKQIFDGFHLDHQLLAIEFLDVGELKLILKNPKYMKKWDYILKNQQNQFEKSILLNFVDGKFSFSHHSYAEYFVATFLWDHFINLKNIIKNILSVKQGIRQFFIRIIEKNIKLFVTKIAQETSFDFKDVVFWACESNAVELLKYVLSKKFLFRPSEVQMLQTAIKNGSDKICSYLIDDCKVHPDVKYGGLTPLHSAIKCGHIYLVQLLLGKGADLNIRNTEGWAALHYAVHHKQMAISNFLIDKGTNMNSITKNRWNALHIACNNGDAEMTRMLIQKGIRYNVTTNERKTPLDLAVIGGHTEVVNILIENLIENHPFLWKIDDALWTVLRIGYDSLKQMLIRQIDKLPALSMYLVDLDIVAWEGIIKKVGRLINDGANVNAQNSIGYTALHLSASEGNCRVVEFLLGKGADVNAVDTNDSIPLHFACQNGHIEVVIILIREKANIDALTKKKYTPLHWACHNGHKEVVKILIREKANINALTEKNFTPLHQACQSGHKEVVEILIRENVNIDALTDANCTPLHWACHNGHKEVVEILIREKANIEALTEKRYTPLHCACQNGHKEVVEILIREKANIHALAHENYTPLHWACHNGHKEVVEILIREKANIEALTEKQYTPLHCASYNGHKEIVDILNREKSRIGAFIQKQNTLLRKACQNGHKDVVEILIREKADINAINQNKETPLHWACHNGHKEVVEILIREKANINALTNENCTPLHFACQNGHIEIVQILIREKANINALTDANCTPIHWACYNGHKEVVELLIREKANINALAEQRYTPLHFACQNGHKQIVEILIREKTNIEALAHENCTPLHWACHNGHKEVVELLIRENANIEALTEKKYTPLHCACQNGHEDVVKILIREKANIDALTDENCTPLHLGFHNGHTQVVEILMTEKAKIDAFIQKTLLHLACQNGHKEVVELFIREKADIDALTGASYTPLHWAGHNGQEQMKEILLREKAKIDAFVHKQNTLLHLACQNGHKEIVEIIIGENANINAMNENNYTPLHLACQNGHKDVVEILIREKANINAMNKRKDTPLHWACHNGHNEVVEILIRENANIDALTNENCTPLHFACQNGHIEVVKILIREKANIDALSDASCTPLHWACYNGHKEVVELLIMEKANINALTEQKYTPLHFACQNGHKDVVEIMISEKANIDALAHENCTPLHWACHNGHKEVVEILIREKSDIEALTEKNYTPLHCALKNGHKEVVEILMREKAKNEVLSAFKDDRP</sequence>
<feature type="repeat" description="ANK" evidence="3">
    <location>
        <begin position="1563"/>
        <end position="1595"/>
    </location>
</feature>
<feature type="repeat" description="ANK" evidence="3">
    <location>
        <begin position="2023"/>
        <end position="2055"/>
    </location>
</feature>
<proteinExistence type="predicted"/>
<dbReference type="RefSeq" id="XP_062700891.1">
    <property type="nucleotide sequence ID" value="XM_062844907.1"/>
</dbReference>
<feature type="repeat" description="ANK" evidence="3">
    <location>
        <begin position="1069"/>
        <end position="1101"/>
    </location>
</feature>
<organism evidence="5 6">
    <name type="scientific">Aedes albopictus</name>
    <name type="common">Asian tiger mosquito</name>
    <name type="synonym">Stegomyia albopicta</name>
    <dbReference type="NCBI Taxonomy" id="7160"/>
    <lineage>
        <taxon>Eukaryota</taxon>
        <taxon>Metazoa</taxon>
        <taxon>Ecdysozoa</taxon>
        <taxon>Arthropoda</taxon>
        <taxon>Hexapoda</taxon>
        <taxon>Insecta</taxon>
        <taxon>Pterygota</taxon>
        <taxon>Neoptera</taxon>
        <taxon>Endopterygota</taxon>
        <taxon>Diptera</taxon>
        <taxon>Nematocera</taxon>
        <taxon>Culicoidea</taxon>
        <taxon>Culicidae</taxon>
        <taxon>Culicinae</taxon>
        <taxon>Aedini</taxon>
        <taxon>Aedes</taxon>
        <taxon>Stegomyia</taxon>
    </lineage>
</organism>
<feature type="repeat" description="ANK" evidence="3">
    <location>
        <begin position="1036"/>
        <end position="1068"/>
    </location>
</feature>
<feature type="repeat" description="ANK" evidence="3">
    <location>
        <begin position="1825"/>
        <end position="1857"/>
    </location>
</feature>
<feature type="repeat" description="ANK" evidence="3">
    <location>
        <begin position="1003"/>
        <end position="1035"/>
    </location>
</feature>
<keyword evidence="2 3" id="KW-0040">ANK repeat</keyword>
<evidence type="ECO:0000313" key="6">
    <source>
        <dbReference type="Proteomes" id="UP000069940"/>
    </source>
</evidence>
<dbReference type="PANTHER" id="PTHR24171">
    <property type="entry name" value="ANKYRIN REPEAT DOMAIN-CONTAINING PROTEIN 39-RELATED"/>
    <property type="match status" value="1"/>
</dbReference>
<keyword evidence="1" id="KW-0677">Repeat</keyword>
<evidence type="ECO:0000259" key="4">
    <source>
        <dbReference type="Pfam" id="PF05729"/>
    </source>
</evidence>
<dbReference type="Pfam" id="PF05729">
    <property type="entry name" value="NACHT"/>
    <property type="match status" value="1"/>
</dbReference>
<evidence type="ECO:0000256" key="1">
    <source>
        <dbReference type="ARBA" id="ARBA00022737"/>
    </source>
</evidence>
<feature type="domain" description="NACHT" evidence="4">
    <location>
        <begin position="565"/>
        <end position="716"/>
    </location>
</feature>
<feature type="repeat" description="ANK" evidence="3">
    <location>
        <begin position="1891"/>
        <end position="1923"/>
    </location>
</feature>
<dbReference type="Gene3D" id="3.40.50.300">
    <property type="entry name" value="P-loop containing nucleotide triphosphate hydrolases"/>
    <property type="match status" value="1"/>
</dbReference>
<evidence type="ECO:0000256" key="3">
    <source>
        <dbReference type="PROSITE-ProRule" id="PRU00023"/>
    </source>
</evidence>
<feature type="repeat" description="ANK" evidence="3">
    <location>
        <begin position="1726"/>
        <end position="1758"/>
    </location>
</feature>
<feature type="repeat" description="ANK" evidence="3">
    <location>
        <begin position="1792"/>
        <end position="1824"/>
    </location>
</feature>
<dbReference type="Pfam" id="PF00023">
    <property type="entry name" value="Ank"/>
    <property type="match status" value="3"/>
</dbReference>
<feature type="repeat" description="ANK" evidence="3">
    <location>
        <begin position="1858"/>
        <end position="1890"/>
    </location>
</feature>
<feature type="repeat" description="ANK" evidence="3">
    <location>
        <begin position="1629"/>
        <end position="1661"/>
    </location>
</feature>
<dbReference type="SUPFAM" id="SSF48403">
    <property type="entry name" value="Ankyrin repeat"/>
    <property type="match status" value="4"/>
</dbReference>
<dbReference type="PRINTS" id="PR01415">
    <property type="entry name" value="ANKYRIN"/>
</dbReference>
<feature type="repeat" description="ANK" evidence="3">
    <location>
        <begin position="1924"/>
        <end position="1956"/>
    </location>
</feature>
<reference evidence="6" key="1">
    <citation type="journal article" date="2015" name="Proc. Natl. Acad. Sci. U.S.A.">
        <title>Genome sequence of the Asian Tiger mosquito, Aedes albopictus, reveals insights into its biology, genetics, and evolution.</title>
        <authorList>
            <person name="Chen X.G."/>
            <person name="Jiang X."/>
            <person name="Gu J."/>
            <person name="Xu M."/>
            <person name="Wu Y."/>
            <person name="Deng Y."/>
            <person name="Zhang C."/>
            <person name="Bonizzoni M."/>
            <person name="Dermauw W."/>
            <person name="Vontas J."/>
            <person name="Armbruster P."/>
            <person name="Huang X."/>
            <person name="Yang Y."/>
            <person name="Zhang H."/>
            <person name="He W."/>
            <person name="Peng H."/>
            <person name="Liu Y."/>
            <person name="Wu K."/>
            <person name="Chen J."/>
            <person name="Lirakis M."/>
            <person name="Topalis P."/>
            <person name="Van Leeuwen T."/>
            <person name="Hall A.B."/>
            <person name="Jiang X."/>
            <person name="Thorpe C."/>
            <person name="Mueller R.L."/>
            <person name="Sun C."/>
            <person name="Waterhouse R.M."/>
            <person name="Yan G."/>
            <person name="Tu Z.J."/>
            <person name="Fang X."/>
            <person name="James A.A."/>
        </authorList>
    </citation>
    <scope>NUCLEOTIDE SEQUENCE [LARGE SCALE GENOMIC DNA]</scope>
    <source>
        <strain evidence="6">Foshan</strain>
    </source>
</reference>
<feature type="repeat" description="ANK" evidence="3">
    <location>
        <begin position="1497"/>
        <end position="1529"/>
    </location>
</feature>
<accession>A0ABM1Z629</accession>
<feature type="repeat" description="ANK" evidence="3">
    <location>
        <begin position="1662"/>
        <end position="1694"/>
    </location>
</feature>
<dbReference type="Pfam" id="PF13637">
    <property type="entry name" value="Ank_4"/>
    <property type="match status" value="2"/>
</dbReference>